<protein>
    <submittedName>
        <fullName evidence="2">Uncharacterized protein</fullName>
    </submittedName>
</protein>
<feature type="transmembrane region" description="Helical" evidence="1">
    <location>
        <begin position="29"/>
        <end position="47"/>
    </location>
</feature>
<gene>
    <name evidence="2" type="ORF">C7C56_010830</name>
</gene>
<organism evidence="2 3">
    <name type="scientific">Massilia glaciei</name>
    <dbReference type="NCBI Taxonomy" id="1524097"/>
    <lineage>
        <taxon>Bacteria</taxon>
        <taxon>Pseudomonadati</taxon>
        <taxon>Pseudomonadota</taxon>
        <taxon>Betaproteobacteria</taxon>
        <taxon>Burkholderiales</taxon>
        <taxon>Oxalobacteraceae</taxon>
        <taxon>Telluria group</taxon>
        <taxon>Massilia</taxon>
    </lineage>
</organism>
<name>A0A2U2HM76_9BURK</name>
<sequence>MRYFSDAAFCGEFFKMEQQHGPGALRTNLYWWLCVALLGAAVAIDAYDGEPLKLGTSLLLFAGCLLNALVRPPRSRAVKAGTGALLLGAAGLMIYRLVGPGL</sequence>
<feature type="transmembrane region" description="Helical" evidence="1">
    <location>
        <begin position="53"/>
        <end position="70"/>
    </location>
</feature>
<dbReference type="Proteomes" id="UP000241421">
    <property type="component" value="Unassembled WGS sequence"/>
</dbReference>
<dbReference type="AlphaFoldDB" id="A0A2U2HM76"/>
<feature type="transmembrane region" description="Helical" evidence="1">
    <location>
        <begin position="77"/>
        <end position="98"/>
    </location>
</feature>
<keyword evidence="3" id="KW-1185">Reference proteome</keyword>
<evidence type="ECO:0000313" key="2">
    <source>
        <dbReference type="EMBL" id="PWF48593.1"/>
    </source>
</evidence>
<keyword evidence="1" id="KW-0812">Transmembrane</keyword>
<comment type="caution">
    <text evidence="2">The sequence shown here is derived from an EMBL/GenBank/DDBJ whole genome shotgun (WGS) entry which is preliminary data.</text>
</comment>
<dbReference type="EMBL" id="PXWF02000173">
    <property type="protein sequence ID" value="PWF48593.1"/>
    <property type="molecule type" value="Genomic_DNA"/>
</dbReference>
<keyword evidence="1" id="KW-1133">Transmembrane helix</keyword>
<evidence type="ECO:0000256" key="1">
    <source>
        <dbReference type="SAM" id="Phobius"/>
    </source>
</evidence>
<keyword evidence="1" id="KW-0472">Membrane</keyword>
<evidence type="ECO:0000313" key="3">
    <source>
        <dbReference type="Proteomes" id="UP000241421"/>
    </source>
</evidence>
<accession>A0A2U2HM76</accession>
<proteinExistence type="predicted"/>
<reference evidence="2 3" key="1">
    <citation type="submission" date="2018-04" db="EMBL/GenBank/DDBJ databases">
        <title>Massilia violaceinigra sp. nov., a novel purple-pigmented bacterium isolated from Tianshan glacier, Xinjiang, China.</title>
        <authorList>
            <person name="Wang H."/>
        </authorList>
    </citation>
    <scope>NUCLEOTIDE SEQUENCE [LARGE SCALE GENOMIC DNA]</scope>
    <source>
        <strain evidence="2 3">B448-2</strain>
    </source>
</reference>